<dbReference type="EMBL" id="JACMSC010000013">
    <property type="protein sequence ID" value="KAG6491774.1"/>
    <property type="molecule type" value="Genomic_DNA"/>
</dbReference>
<keyword evidence="2" id="KW-1185">Reference proteome</keyword>
<proteinExistence type="predicted"/>
<reference evidence="1 2" key="1">
    <citation type="submission" date="2020-08" db="EMBL/GenBank/DDBJ databases">
        <title>Plant Genome Project.</title>
        <authorList>
            <person name="Zhang R.-G."/>
        </authorList>
    </citation>
    <scope>NUCLEOTIDE SEQUENCE [LARGE SCALE GENOMIC DNA]</scope>
    <source>
        <tissue evidence="1">Rhizome</tissue>
    </source>
</reference>
<gene>
    <name evidence="1" type="ORF">ZIOFF_046712</name>
</gene>
<accession>A0A8J5FPQ7</accession>
<evidence type="ECO:0000313" key="1">
    <source>
        <dbReference type="EMBL" id="KAG6491774.1"/>
    </source>
</evidence>
<protein>
    <submittedName>
        <fullName evidence="1">Uncharacterized protein</fullName>
    </submittedName>
</protein>
<evidence type="ECO:0000313" key="2">
    <source>
        <dbReference type="Proteomes" id="UP000734854"/>
    </source>
</evidence>
<comment type="caution">
    <text evidence="1">The sequence shown here is derived from an EMBL/GenBank/DDBJ whole genome shotgun (WGS) entry which is preliminary data.</text>
</comment>
<sequence length="175" mass="20029">MHQCRFHLEDDSFDTRDDLDRFKDDLEEEFDIEESKFEMGNALFDAAQYAFMGKNIVEDFDLGVLEDDESVNASLTKIDDFGYLSNNDGLARTFTKLNKTVNKPKKLADYVVEETAFEAKEKKLEEAVKEPPKSGSQGSIKFIEEMVFLIILIHREIPTETLTLEVTPEAEDVAM</sequence>
<dbReference type="AlphaFoldDB" id="A0A8J5FPQ7"/>
<name>A0A8J5FPQ7_ZINOF</name>
<dbReference type="Proteomes" id="UP000734854">
    <property type="component" value="Unassembled WGS sequence"/>
</dbReference>
<organism evidence="1 2">
    <name type="scientific">Zingiber officinale</name>
    <name type="common">Ginger</name>
    <name type="synonym">Amomum zingiber</name>
    <dbReference type="NCBI Taxonomy" id="94328"/>
    <lineage>
        <taxon>Eukaryota</taxon>
        <taxon>Viridiplantae</taxon>
        <taxon>Streptophyta</taxon>
        <taxon>Embryophyta</taxon>
        <taxon>Tracheophyta</taxon>
        <taxon>Spermatophyta</taxon>
        <taxon>Magnoliopsida</taxon>
        <taxon>Liliopsida</taxon>
        <taxon>Zingiberales</taxon>
        <taxon>Zingiberaceae</taxon>
        <taxon>Zingiber</taxon>
    </lineage>
</organism>